<keyword evidence="2" id="KW-0813">Transport</keyword>
<evidence type="ECO:0000256" key="5">
    <source>
        <dbReference type="ARBA" id="ARBA00022989"/>
    </source>
</evidence>
<evidence type="ECO:0000256" key="8">
    <source>
        <dbReference type="SAM" id="Phobius"/>
    </source>
</evidence>
<keyword evidence="11" id="KW-1185">Reference proteome</keyword>
<evidence type="ECO:0000256" key="7">
    <source>
        <dbReference type="SAM" id="MobiDB-lite"/>
    </source>
</evidence>
<evidence type="ECO:0000313" key="10">
    <source>
        <dbReference type="EMBL" id="CCD39353.1"/>
    </source>
</evidence>
<feature type="transmembrane region" description="Helical" evidence="8">
    <location>
        <begin position="197"/>
        <end position="216"/>
    </location>
</feature>
<dbReference type="HOGENOM" id="CLU_506884_0_0_4"/>
<evidence type="ECO:0000256" key="3">
    <source>
        <dbReference type="ARBA" id="ARBA00022475"/>
    </source>
</evidence>
<protein>
    <submittedName>
        <fullName evidence="10">Permeases of the major facilitator superfamily</fullName>
    </submittedName>
</protein>
<dbReference type="Pfam" id="PF00083">
    <property type="entry name" value="Sugar_tr"/>
    <property type="match status" value="1"/>
</dbReference>
<feature type="transmembrane region" description="Helical" evidence="8">
    <location>
        <begin position="36"/>
        <end position="52"/>
    </location>
</feature>
<dbReference type="Gene3D" id="1.20.1250.20">
    <property type="entry name" value="MFS general substrate transporter like domains"/>
    <property type="match status" value="2"/>
</dbReference>
<dbReference type="PROSITE" id="PS50850">
    <property type="entry name" value="MFS"/>
    <property type="match status" value="1"/>
</dbReference>
<feature type="domain" description="Major facilitator superfamily (MFS) profile" evidence="9">
    <location>
        <begin position="21"/>
        <end position="537"/>
    </location>
</feature>
<feature type="region of interest" description="Disordered" evidence="7">
    <location>
        <begin position="490"/>
        <end position="537"/>
    </location>
</feature>
<dbReference type="FunFam" id="1.20.1250.20:FF:000001">
    <property type="entry name" value="Dicarboxylate MFS transporter"/>
    <property type="match status" value="1"/>
</dbReference>
<evidence type="ECO:0000259" key="9">
    <source>
        <dbReference type="PROSITE" id="PS50850"/>
    </source>
</evidence>
<dbReference type="AlphaFoldDB" id="G4MDX4"/>
<organism evidence="10 11">
    <name type="scientific">Candidatus Paraburkholderia kirkii UZHbot1</name>
    <dbReference type="NCBI Taxonomy" id="1055526"/>
    <lineage>
        <taxon>Bacteria</taxon>
        <taxon>Pseudomonadati</taxon>
        <taxon>Pseudomonadota</taxon>
        <taxon>Betaproteobacteria</taxon>
        <taxon>Burkholderiales</taxon>
        <taxon>Burkholderiaceae</taxon>
        <taxon>Paraburkholderia</taxon>
    </lineage>
</organism>
<comment type="caution">
    <text evidence="10">The sequence shown here is derived from an EMBL/GenBank/DDBJ whole genome shotgun (WGS) entry which is preliminary data.</text>
</comment>
<evidence type="ECO:0000256" key="1">
    <source>
        <dbReference type="ARBA" id="ARBA00004651"/>
    </source>
</evidence>
<dbReference type="SUPFAM" id="SSF103473">
    <property type="entry name" value="MFS general substrate transporter"/>
    <property type="match status" value="1"/>
</dbReference>
<feature type="compositionally biased region" description="Gly residues" evidence="7">
    <location>
        <begin position="407"/>
        <end position="418"/>
    </location>
</feature>
<comment type="subcellular location">
    <subcellularLocation>
        <location evidence="1">Cell membrane</location>
        <topology evidence="1">Multi-pass membrane protein</topology>
    </subcellularLocation>
</comment>
<keyword evidence="6 8" id="KW-0472">Membrane</keyword>
<dbReference type="GO" id="GO:0005886">
    <property type="term" value="C:plasma membrane"/>
    <property type="evidence" value="ECO:0007669"/>
    <property type="project" value="UniProtKB-SubCell"/>
</dbReference>
<accession>G4MDX4</accession>
<evidence type="ECO:0000256" key="6">
    <source>
        <dbReference type="ARBA" id="ARBA00023136"/>
    </source>
</evidence>
<feature type="compositionally biased region" description="Basic and acidic residues" evidence="7">
    <location>
        <begin position="490"/>
        <end position="502"/>
    </location>
</feature>
<keyword evidence="4 8" id="KW-0812">Transmembrane</keyword>
<proteinExistence type="predicted"/>
<dbReference type="EMBL" id="CAFE01000213">
    <property type="protein sequence ID" value="CCD39353.1"/>
    <property type="molecule type" value="Genomic_DNA"/>
</dbReference>
<dbReference type="InterPro" id="IPR020846">
    <property type="entry name" value="MFS_dom"/>
</dbReference>
<keyword evidence="5 8" id="KW-1133">Transmembrane helix</keyword>
<dbReference type="PROSITE" id="PS00216">
    <property type="entry name" value="SUGAR_TRANSPORT_1"/>
    <property type="match status" value="1"/>
</dbReference>
<gene>
    <name evidence="10" type="ORF">BKIR_c47_5643</name>
</gene>
<feature type="transmembrane region" description="Helical" evidence="8">
    <location>
        <begin position="285"/>
        <end position="306"/>
    </location>
</feature>
<feature type="transmembrane region" description="Helical" evidence="8">
    <location>
        <begin position="58"/>
        <end position="83"/>
    </location>
</feature>
<dbReference type="GO" id="GO:0022857">
    <property type="term" value="F:transmembrane transporter activity"/>
    <property type="evidence" value="ECO:0007669"/>
    <property type="project" value="InterPro"/>
</dbReference>
<feature type="compositionally biased region" description="Basic and acidic residues" evidence="7">
    <location>
        <begin position="419"/>
        <end position="433"/>
    </location>
</feature>
<dbReference type="InterPro" id="IPR005828">
    <property type="entry name" value="MFS_sugar_transport-like"/>
</dbReference>
<reference evidence="10 11" key="1">
    <citation type="submission" date="2011-09" db="EMBL/GenBank/DDBJ databases">
        <authorList>
            <person name="Carlier A."/>
        </authorList>
    </citation>
    <scope>NUCLEOTIDE SEQUENCE [LARGE SCALE GENOMIC DNA]</scope>
    <source>
        <strain evidence="10 11">UZHbot1</strain>
    </source>
</reference>
<feature type="transmembrane region" description="Helical" evidence="8">
    <location>
        <begin position="340"/>
        <end position="359"/>
    </location>
</feature>
<sequence length="537" mass="58073">MSSPSLSAAKPDDGSQSASREIFASFIGTAIEFYDFYVYATAAALVIGPVFFPHDSPAAQALSAFVTFGIAFFARPVGSFLFGHHFGDRIGRKSTLVASLLVMGLSTTLIGFVPGYDSIGSLAPILLCVLRFGQGIGLGGEWGGAALLATEYAPKGKRGLFGMFPQLGPSIGFLASNGLFFGLALTLSDEQFRSWGWRVPFIVSAVLVALGLYVRLKIAETPAFRAAVERHERVKVPVAALLGSHLVPTLLGAFAMVVCYTLFYISTVFSLSYGVGKLHFVRETFLGLLCFAVLFMAIATLISAIASDRFGRKPVLIVGCALAILSGFAMAPLLGSGDTIQVALFLTIELLFLMGVTFAPMGRAPARALPDQRALHRRGRFVQPERDAGGIRGAIHRAIARESRRSGAGGRLRVGSGRGEPRRRAVHARDAPHHPGVSVRTSRRDRGSAVAPVARKNRRPSLDESDTRRRWTLAALHACRLRGLAVRPETREPQKARYRDAISDQAQKPVRRIAIEPEHAQSRAMRNPARARRTSPR</sequence>
<evidence type="ECO:0000313" key="11">
    <source>
        <dbReference type="Proteomes" id="UP000003511"/>
    </source>
</evidence>
<evidence type="ECO:0000256" key="4">
    <source>
        <dbReference type="ARBA" id="ARBA00022692"/>
    </source>
</evidence>
<keyword evidence="3" id="KW-1003">Cell membrane</keyword>
<dbReference type="PANTHER" id="PTHR43045">
    <property type="entry name" value="SHIKIMATE TRANSPORTER"/>
    <property type="match status" value="1"/>
</dbReference>
<evidence type="ECO:0000256" key="2">
    <source>
        <dbReference type="ARBA" id="ARBA00022448"/>
    </source>
</evidence>
<dbReference type="BioCyc" id="CBUR1055526:G10QW-426-MONOMER"/>
<dbReference type="STRING" id="1055526.BKIR_c47_5643"/>
<dbReference type="InterPro" id="IPR005829">
    <property type="entry name" value="Sugar_transporter_CS"/>
</dbReference>
<dbReference type="CDD" id="cd17369">
    <property type="entry name" value="MFS_ShiA_like"/>
    <property type="match status" value="1"/>
</dbReference>
<dbReference type="PANTHER" id="PTHR43045:SF2">
    <property type="entry name" value="INNER MEMBRANE METABOLITE TRANSPORT PROTEIN YHJE"/>
    <property type="match status" value="1"/>
</dbReference>
<dbReference type="InterPro" id="IPR036259">
    <property type="entry name" value="MFS_trans_sf"/>
</dbReference>
<dbReference type="Proteomes" id="UP000003511">
    <property type="component" value="Unassembled WGS sequence"/>
</dbReference>
<feature type="transmembrane region" description="Helical" evidence="8">
    <location>
        <begin position="315"/>
        <end position="334"/>
    </location>
</feature>
<feature type="region of interest" description="Disordered" evidence="7">
    <location>
        <begin position="402"/>
        <end position="467"/>
    </location>
</feature>
<feature type="transmembrane region" description="Helical" evidence="8">
    <location>
        <begin position="160"/>
        <end position="185"/>
    </location>
</feature>
<feature type="transmembrane region" description="Helical" evidence="8">
    <location>
        <begin position="95"/>
        <end position="116"/>
    </location>
</feature>
<feature type="transmembrane region" description="Helical" evidence="8">
    <location>
        <begin position="236"/>
        <end position="265"/>
    </location>
</feature>
<reference evidence="10 11" key="2">
    <citation type="submission" date="2011-10" db="EMBL/GenBank/DDBJ databases">
        <title>Draft genome sequence of Candidatus Burkholderia kirkii.</title>
        <authorList>
            <person name="Carlier A.L."/>
            <person name="Eberl L."/>
        </authorList>
    </citation>
    <scope>NUCLEOTIDE SEQUENCE [LARGE SCALE GENOMIC DNA]</scope>
    <source>
        <strain evidence="10 11">UZHbot1</strain>
    </source>
</reference>
<name>G4MDX4_9BURK</name>